<dbReference type="AlphaFoldDB" id="A0A4U0SSZ8"/>
<proteinExistence type="predicted"/>
<dbReference type="PANTHER" id="PTHR44846">
    <property type="entry name" value="MANNOSYL-D-GLYCERATE TRANSPORT/METABOLISM SYSTEM REPRESSOR MNGR-RELATED"/>
    <property type="match status" value="1"/>
</dbReference>
<dbReference type="Pfam" id="PF00392">
    <property type="entry name" value="GntR"/>
    <property type="match status" value="1"/>
</dbReference>
<evidence type="ECO:0000313" key="5">
    <source>
        <dbReference type="EMBL" id="TKA13182.1"/>
    </source>
</evidence>
<evidence type="ECO:0000256" key="3">
    <source>
        <dbReference type="ARBA" id="ARBA00023163"/>
    </source>
</evidence>
<keyword evidence="6" id="KW-1185">Reference proteome</keyword>
<accession>A0A4U0SSZ8</accession>
<feature type="domain" description="HTH gntR-type" evidence="4">
    <location>
        <begin position="7"/>
        <end position="75"/>
    </location>
</feature>
<keyword evidence="2" id="KW-0238">DNA-binding</keyword>
<dbReference type="SUPFAM" id="SSF46785">
    <property type="entry name" value="Winged helix' DNA-binding domain"/>
    <property type="match status" value="1"/>
</dbReference>
<reference evidence="5 6" key="1">
    <citation type="submission" date="2019-04" db="EMBL/GenBank/DDBJ databases">
        <title>Streptomyces oryziradicis sp. nov., a novel actinomycete isolated from rhizosphere soil of rice (Oryza sativa L.).</title>
        <authorList>
            <person name="Li C."/>
        </authorList>
    </citation>
    <scope>NUCLEOTIDE SEQUENCE [LARGE SCALE GENOMIC DNA]</scope>
    <source>
        <strain evidence="5 6">NEAU-C40</strain>
    </source>
</reference>
<dbReference type="CDD" id="cd07377">
    <property type="entry name" value="WHTH_GntR"/>
    <property type="match status" value="1"/>
</dbReference>
<dbReference type="InterPro" id="IPR036390">
    <property type="entry name" value="WH_DNA-bd_sf"/>
</dbReference>
<comment type="caution">
    <text evidence="5">The sequence shown here is derived from an EMBL/GenBank/DDBJ whole genome shotgun (WGS) entry which is preliminary data.</text>
</comment>
<sequence length="84" mass="9392">MEWRPDVPRWRQMYEVLEERIADGVYPPGSRLPSVVDLCAQFGVAQMTARRVLKELRDAGLAYMEPGIGTSVAPLPKPPADLEP</sequence>
<evidence type="ECO:0000313" key="6">
    <source>
        <dbReference type="Proteomes" id="UP000305778"/>
    </source>
</evidence>
<dbReference type="PROSITE" id="PS50949">
    <property type="entry name" value="HTH_GNTR"/>
    <property type="match status" value="1"/>
</dbReference>
<dbReference type="Gene3D" id="1.10.10.10">
    <property type="entry name" value="Winged helix-like DNA-binding domain superfamily/Winged helix DNA-binding domain"/>
    <property type="match status" value="1"/>
</dbReference>
<name>A0A4U0SSZ8_9ACTN</name>
<dbReference type="GO" id="GO:0003677">
    <property type="term" value="F:DNA binding"/>
    <property type="evidence" value="ECO:0007669"/>
    <property type="project" value="UniProtKB-KW"/>
</dbReference>
<evidence type="ECO:0000259" key="4">
    <source>
        <dbReference type="PROSITE" id="PS50949"/>
    </source>
</evidence>
<dbReference type="InterPro" id="IPR000524">
    <property type="entry name" value="Tscrpt_reg_HTH_GntR"/>
</dbReference>
<dbReference type="PANTHER" id="PTHR44846:SF1">
    <property type="entry name" value="MANNOSYL-D-GLYCERATE TRANSPORT_METABOLISM SYSTEM REPRESSOR MNGR-RELATED"/>
    <property type="match status" value="1"/>
</dbReference>
<dbReference type="InterPro" id="IPR036388">
    <property type="entry name" value="WH-like_DNA-bd_sf"/>
</dbReference>
<dbReference type="OrthoDB" id="4338617at2"/>
<dbReference type="EMBL" id="SUMC01000001">
    <property type="protein sequence ID" value="TKA13182.1"/>
    <property type="molecule type" value="Genomic_DNA"/>
</dbReference>
<dbReference type="GO" id="GO:0003700">
    <property type="term" value="F:DNA-binding transcription factor activity"/>
    <property type="evidence" value="ECO:0007669"/>
    <property type="project" value="InterPro"/>
</dbReference>
<keyword evidence="3" id="KW-0804">Transcription</keyword>
<dbReference type="Proteomes" id="UP000305778">
    <property type="component" value="Unassembled WGS sequence"/>
</dbReference>
<gene>
    <name evidence="5" type="ORF">FCI23_00090</name>
</gene>
<dbReference type="GO" id="GO:0045892">
    <property type="term" value="P:negative regulation of DNA-templated transcription"/>
    <property type="evidence" value="ECO:0007669"/>
    <property type="project" value="TreeGrafter"/>
</dbReference>
<dbReference type="SMART" id="SM00345">
    <property type="entry name" value="HTH_GNTR"/>
    <property type="match status" value="1"/>
</dbReference>
<evidence type="ECO:0000256" key="1">
    <source>
        <dbReference type="ARBA" id="ARBA00023015"/>
    </source>
</evidence>
<dbReference type="InterPro" id="IPR050679">
    <property type="entry name" value="Bact_HTH_transcr_reg"/>
</dbReference>
<keyword evidence="1" id="KW-0805">Transcription regulation</keyword>
<organism evidence="5 6">
    <name type="scientific">Actinacidiphila oryziradicis</name>
    <dbReference type="NCBI Taxonomy" id="2571141"/>
    <lineage>
        <taxon>Bacteria</taxon>
        <taxon>Bacillati</taxon>
        <taxon>Actinomycetota</taxon>
        <taxon>Actinomycetes</taxon>
        <taxon>Kitasatosporales</taxon>
        <taxon>Streptomycetaceae</taxon>
        <taxon>Actinacidiphila</taxon>
    </lineage>
</organism>
<protein>
    <submittedName>
        <fullName evidence="5">Winged helix-turn-helix transcriptional regulator</fullName>
    </submittedName>
</protein>
<evidence type="ECO:0000256" key="2">
    <source>
        <dbReference type="ARBA" id="ARBA00023125"/>
    </source>
</evidence>